<comment type="caution">
    <text evidence="2">The sequence shown here is derived from an EMBL/GenBank/DDBJ whole genome shotgun (WGS) entry which is preliminary data.</text>
</comment>
<dbReference type="InterPro" id="IPR042230">
    <property type="entry name" value="CusF_sf"/>
</dbReference>
<feature type="signal peptide" evidence="1">
    <location>
        <begin position="1"/>
        <end position="23"/>
    </location>
</feature>
<evidence type="ECO:0000313" key="3">
    <source>
        <dbReference type="Proteomes" id="UP001596501"/>
    </source>
</evidence>
<dbReference type="Gene3D" id="2.40.50.320">
    <property type="entry name" value="Copper binding periplasmic protein CusF"/>
    <property type="match status" value="1"/>
</dbReference>
<reference evidence="3" key="1">
    <citation type="journal article" date="2019" name="Int. J. Syst. Evol. Microbiol.">
        <title>The Global Catalogue of Microorganisms (GCM) 10K type strain sequencing project: providing services to taxonomists for standard genome sequencing and annotation.</title>
        <authorList>
            <consortium name="The Broad Institute Genomics Platform"/>
            <consortium name="The Broad Institute Genome Sequencing Center for Infectious Disease"/>
            <person name="Wu L."/>
            <person name="Ma J."/>
        </authorList>
    </citation>
    <scope>NUCLEOTIDE SEQUENCE [LARGE SCALE GENOMIC DNA]</scope>
    <source>
        <strain evidence="3">CGMCC 1.12371</strain>
    </source>
</reference>
<dbReference type="InterPro" id="IPR021647">
    <property type="entry name" value="CusF_Ec"/>
</dbReference>
<accession>A0ABW2QJS3</accession>
<dbReference type="Pfam" id="PF11604">
    <property type="entry name" value="CusF_Ec"/>
    <property type="match status" value="1"/>
</dbReference>
<gene>
    <name evidence="2" type="ORF">ACFQPB_12435</name>
</gene>
<organism evidence="2 3">
    <name type="scientific">Hydrogenophaga atypica</name>
    <dbReference type="NCBI Taxonomy" id="249409"/>
    <lineage>
        <taxon>Bacteria</taxon>
        <taxon>Pseudomonadati</taxon>
        <taxon>Pseudomonadota</taxon>
        <taxon>Betaproteobacteria</taxon>
        <taxon>Burkholderiales</taxon>
        <taxon>Comamonadaceae</taxon>
        <taxon>Hydrogenophaga</taxon>
    </lineage>
</organism>
<dbReference type="Proteomes" id="UP001596501">
    <property type="component" value="Unassembled WGS sequence"/>
</dbReference>
<dbReference type="EMBL" id="JBHTCA010000007">
    <property type="protein sequence ID" value="MFC7409670.1"/>
    <property type="molecule type" value="Genomic_DNA"/>
</dbReference>
<sequence length="103" mass="11364">MKHWLTAAVSTALFATLAPTAWAQDALPHADAEVRRVDTRANTVTLRHGDIKNLDMPPMTMVFQVKDPAWLQHIKAGDKVRFTADKVGGNYTVMSLEPQPPAN</sequence>
<protein>
    <submittedName>
        <fullName evidence="2">Copper-binding protein</fullName>
    </submittedName>
</protein>
<keyword evidence="3" id="KW-1185">Reference proteome</keyword>
<proteinExistence type="predicted"/>
<dbReference type="RefSeq" id="WP_382223680.1">
    <property type="nucleotide sequence ID" value="NZ_JBHTCA010000007.1"/>
</dbReference>
<name>A0ABW2QJS3_9BURK</name>
<evidence type="ECO:0000313" key="2">
    <source>
        <dbReference type="EMBL" id="MFC7409670.1"/>
    </source>
</evidence>
<evidence type="ECO:0000256" key="1">
    <source>
        <dbReference type="SAM" id="SignalP"/>
    </source>
</evidence>
<keyword evidence="1" id="KW-0732">Signal</keyword>
<feature type="chain" id="PRO_5046596851" evidence="1">
    <location>
        <begin position="24"/>
        <end position="103"/>
    </location>
</feature>